<dbReference type="EMBL" id="MHBZ01000033">
    <property type="protein sequence ID" value="OGY10512.1"/>
    <property type="molecule type" value="Genomic_DNA"/>
</dbReference>
<dbReference type="CDD" id="cd22268">
    <property type="entry name" value="DPBB_RlpA-like"/>
    <property type="match status" value="1"/>
</dbReference>
<organism evidence="1 2">
    <name type="scientific">Candidatus Blackburnbacteria bacterium RIFCSPHIGHO2_02_FULL_44_20</name>
    <dbReference type="NCBI Taxonomy" id="1797516"/>
    <lineage>
        <taxon>Bacteria</taxon>
        <taxon>Candidatus Blackburniibacteriota</taxon>
    </lineage>
</organism>
<evidence type="ECO:0008006" key="3">
    <source>
        <dbReference type="Google" id="ProtNLM"/>
    </source>
</evidence>
<proteinExistence type="predicted"/>
<dbReference type="InterPro" id="IPR019546">
    <property type="entry name" value="TAT_signal_bac_arc"/>
</dbReference>
<dbReference type="NCBIfam" id="TIGR01409">
    <property type="entry name" value="TAT_signal_seq"/>
    <property type="match status" value="1"/>
</dbReference>
<dbReference type="STRING" id="1797516.A3D26_00230"/>
<protein>
    <recommendedName>
        <fullName evidence="3">RlpA-like protein double-psi beta-barrel domain-containing protein</fullName>
    </recommendedName>
</protein>
<dbReference type="PROSITE" id="PS51318">
    <property type="entry name" value="TAT"/>
    <property type="match status" value="1"/>
</dbReference>
<dbReference type="InterPro" id="IPR006311">
    <property type="entry name" value="TAT_signal"/>
</dbReference>
<reference evidence="1 2" key="1">
    <citation type="journal article" date="2016" name="Nat. Commun.">
        <title>Thousands of microbial genomes shed light on interconnected biogeochemical processes in an aquifer system.</title>
        <authorList>
            <person name="Anantharaman K."/>
            <person name="Brown C.T."/>
            <person name="Hug L.A."/>
            <person name="Sharon I."/>
            <person name="Castelle C.J."/>
            <person name="Probst A.J."/>
            <person name="Thomas B.C."/>
            <person name="Singh A."/>
            <person name="Wilkins M.J."/>
            <person name="Karaoz U."/>
            <person name="Brodie E.L."/>
            <person name="Williams K.H."/>
            <person name="Hubbard S.S."/>
            <person name="Banfield J.F."/>
        </authorList>
    </citation>
    <scope>NUCLEOTIDE SEQUENCE [LARGE SCALE GENOMIC DNA]</scope>
</reference>
<evidence type="ECO:0000313" key="2">
    <source>
        <dbReference type="Proteomes" id="UP000178319"/>
    </source>
</evidence>
<accession>A0A1G1V5C2</accession>
<dbReference type="AlphaFoldDB" id="A0A1G1V5C2"/>
<comment type="caution">
    <text evidence="1">The sequence shown here is derived from an EMBL/GenBank/DDBJ whole genome shotgun (WGS) entry which is preliminary data.</text>
</comment>
<dbReference type="Gene3D" id="2.40.40.10">
    <property type="entry name" value="RlpA-like domain"/>
    <property type="match status" value="1"/>
</dbReference>
<dbReference type="InterPro" id="IPR036908">
    <property type="entry name" value="RlpA-like_sf"/>
</dbReference>
<sequence length="318" mass="35100">MERLSSQTRRVFLVEAGAAAGALLAGSSLLPETVRAQDYPEDNVRPGREFAGAASRFGLTAEEYRLTEPYLVEENRMRVLYQTVALDKNLSTGEFVMAPLVREFHEKWVDLGIDDPLVYGVALPFPQAFVDDLPSDIQKYLEDHRALISGEVLAYTEYEGMEAWAFENYVVQKFDGRIERSLAGQLAVQVGWDFGSVLTIPCSSTWSESEQKVCLPGPTWVGKASYYSNAGCLGCSPGQIMANGEPFNENAPTLAFMDTPLNVWVNVRNLVTGLEAMGRVTDRGGFKMHDRIADLSLGLAKQIGLQTDQKVEIGLLQC</sequence>
<dbReference type="Proteomes" id="UP000178319">
    <property type="component" value="Unassembled WGS sequence"/>
</dbReference>
<name>A0A1G1V5C2_9BACT</name>
<evidence type="ECO:0000313" key="1">
    <source>
        <dbReference type="EMBL" id="OGY10512.1"/>
    </source>
</evidence>
<gene>
    <name evidence="1" type="ORF">A3D26_00230</name>
</gene>